<feature type="disulfide bond" evidence="1">
    <location>
        <begin position="942"/>
        <end position="951"/>
    </location>
</feature>
<dbReference type="GO" id="GO:0004252">
    <property type="term" value="F:serine-type endopeptidase activity"/>
    <property type="evidence" value="ECO:0007669"/>
    <property type="project" value="InterPro"/>
</dbReference>
<keyword evidence="1" id="KW-1015">Disulfide bond</keyword>
<dbReference type="VEuPathDB" id="AmoebaDB:NAEGRDRAFT_49279"/>
<dbReference type="Pfam" id="PF02010">
    <property type="entry name" value="REJ"/>
    <property type="match status" value="1"/>
</dbReference>
<dbReference type="SUPFAM" id="SSF52743">
    <property type="entry name" value="Subtilisin-like"/>
    <property type="match status" value="2"/>
</dbReference>
<dbReference type="InterPro" id="IPR036852">
    <property type="entry name" value="Peptidase_S8/S53_dom_sf"/>
</dbReference>
<evidence type="ECO:0000313" key="5">
    <source>
        <dbReference type="EMBL" id="EFC44302.1"/>
    </source>
</evidence>
<sequence>MKLYYERCVRQLLSLCASIIVYISSKLESVSKQDWEKLYSKDTIPSVAFLALKNQNNLRSISIDKNGYELTNDRNLLNNPSRLRHLSRKVKRRIDGRDVLEEPNYQFIVKIKDGSSIENTFIRENNVLSANIYSVVTTASHVTEIVNNNEIEWIGEYESRFKSTFDFQKLQSLAFERKRTPPKRSLRNVSNSTRISQTFEQSNLIRFVISVIPSVQSITLGTQQQETEKLVNEINTILSKKYVKDVDFAPMILVSENVCEIAFSPFIASYVGYILTSHPNIHFVQRKLSLSISNKHSLEIVQSAHPSLPHETPFYNMGIYGADQIVAVADTGLDYDHCFFTDNNHSGAPTSLNLNRRKVVRIRTAYSGDATDVTAGHGTHVDKAPFSAGDSVTNDDCKTLFGVDTCCDVCNTYDDYAQKFDQFIWSHQDATVLIAQGNDGQLSRFGNLGKVQLLEEELNQIAGGALLLREYFIKKLGISAPSGHLIKAAMIHSSVPLNGSVAYSDDEFQRFSISEAFGTPNFYEGFGKIQLGSLFSDEKGRNVTLSISQESFTKSNQTLRSCYRLKKNVTESSTFRSTLTWYDYSSSTSVLPNIINNLDLIVNVYNLNSETSEYSSSRVLYGNGGSSIDTKNNVERVTVQSIQNVQDPESNIMLSVQVLNSGITGSSQPFTLLSSFVAEYWETLPTEDCLFEVVPQESSNTSTTNSTLSNSTVTDNTTQIFQNSTDTLNSTENLNSTDTLNNTNTDNSTLTNTTTTDNATSVVNSTDLKNSTSFNETEIDNVNATHCYGYADTSRHVCSSNGLCIAENNCSCFDGYYGDNCDFPICFGSYNQTESCSGQGVCIAANSCRCNSGFKGEDCSVITCNGKSEEEGGCTHHGSCVGHVCVCDGNFEGVSCSRCKAGFNGSNCDIPICNGLLSTNKAVCSSRGTCDVGLSLMPECNCTNGYSGLNCEFTSCNNVNSSRPSVCGGRGKCVNFEECTCKGNYDPQQYCERCLPEFAGTHCNHSVCYDNVTCNSHGACNIEAECECFGNWTGSNCDRCKEGFVGADCNIECLASKTCSNRGTCNDEGTCSCNPHTIGDSCNSCEEGWYGNDCNYGIDSNSFGFNSKGHIIYGTIFSTFNQQVACGNVIIDISMLGSNPTCILNGTKSTLQINLGSSPTIVIGDTILLRTYPGSASIVSVNVTQKDYIIVPPVASVKSDKSSIGIGCGTVTFNASASTSSDGRKLTYSWYAISAPSESSRSTLNNLINKSITSSVTFSPDTLIVGTYKAQVKVTSSFSGNYSTAIVSLTVTERALPQLTIKEGVETSFMIGSTAIITPDITFPVCYDASQTVTYVYKLNTTTSADNVVIKQDGQFLVFSDSFTKLTKEGDYYFTLYAAGVSISFKVTAKATPLKVSFNIGDMSQSYEDDVNFIVYLQDPSDSTGTTGSLALTCYEVDTSGSCDGFSSASYKFASSITFNRAMQPGNYYFTAKFSKGTRTMAASLKVKVLNVAKSTVLRVVIVTPSDVSTSVIDPTSDLTLEASSKDTLSSSRTYQWSSSNLVLPSTSNKYLVISKSLLSAGKTYTVNLKITDGSKSGSTSLTFTTNSPPTAGTFAILPSTGVTLVDLFELNCASGWTDVHLPLGYKFMYRKKGSSDDWMVLSALSEKNSISTYMPVGIWQVKALVSDYYGATSESISEVTVTKPQDVASTIESLKIIQQGTVSVSTVSSVLSLIQTTTTQTESQKQALTQSGTTFIQKFFTQIESEETFTSVTPASISSTISVVSSISNSLSYLEDTAVSYGINKFSESMAKVNEKDSIIMKSSDIDSSIKSVDTFKTYISAKVSTRSLNSFSSSDLKTIQTIYNNLVDIKLKTLVADMPAVRVTGVNSYRYARLVSTITLNGLSENVTQSSAQPFTLSSTFSSLSELQGVESVTLSMNSYKMSNTSLLLATKALDFKILVDSTSKNIISSSNIAQLSLERVSGARSAKTGTVLECRVETSSGIFSKASNCTINSSNSNTIVISVKSTGIYLVVSSQDTTPTPATSVNPTTSVPMASNIDYSITYIIIAGSIIGAVILISIISITLLFCILSRLLSRKKRRKDAKKQMELQTIEVTKFQNILRPPSNYSLSYSNNNSPRPANFTSPRY</sequence>
<dbReference type="InterPro" id="IPR051830">
    <property type="entry name" value="NOTCH_homolog"/>
</dbReference>
<dbReference type="SMART" id="SM00181">
    <property type="entry name" value="EGF"/>
    <property type="match status" value="7"/>
</dbReference>
<dbReference type="KEGG" id="ngr:NAEGRDRAFT_49279"/>
<dbReference type="OrthoDB" id="283575at2759"/>
<dbReference type="Pfam" id="PF23106">
    <property type="entry name" value="EGF_Teneurin"/>
    <property type="match status" value="1"/>
</dbReference>
<dbReference type="PROSITE" id="PS00022">
    <property type="entry name" value="EGF_1"/>
    <property type="match status" value="4"/>
</dbReference>
<feature type="compositionally biased region" description="Low complexity" evidence="2">
    <location>
        <begin position="698"/>
        <end position="758"/>
    </location>
</feature>
<dbReference type="eggNOG" id="KOG1225">
    <property type="taxonomic scope" value="Eukaryota"/>
</dbReference>
<dbReference type="CDD" id="cd00055">
    <property type="entry name" value="EGF_Lam"/>
    <property type="match status" value="2"/>
</dbReference>
<keyword evidence="6" id="KW-1185">Reference proteome</keyword>
<dbReference type="Gene3D" id="2.60.120.380">
    <property type="match status" value="1"/>
</dbReference>
<dbReference type="PROSITE" id="PS50026">
    <property type="entry name" value="EGF_3"/>
    <property type="match status" value="2"/>
</dbReference>
<protein>
    <submittedName>
        <fullName evidence="5">Predicted protein</fullName>
    </submittedName>
</protein>
<evidence type="ECO:0000313" key="6">
    <source>
        <dbReference type="Proteomes" id="UP000006671"/>
    </source>
</evidence>
<reference evidence="5 6" key="1">
    <citation type="journal article" date="2010" name="Cell">
        <title>The genome of Naegleria gruberi illuminates early eukaryotic versatility.</title>
        <authorList>
            <person name="Fritz-Laylin L.K."/>
            <person name="Prochnik S.E."/>
            <person name="Ginger M.L."/>
            <person name="Dacks J.B."/>
            <person name="Carpenter M.L."/>
            <person name="Field M.C."/>
            <person name="Kuo A."/>
            <person name="Paredez A."/>
            <person name="Chapman J."/>
            <person name="Pham J."/>
            <person name="Shu S."/>
            <person name="Neupane R."/>
            <person name="Cipriano M."/>
            <person name="Mancuso J."/>
            <person name="Tu H."/>
            <person name="Salamov A."/>
            <person name="Lindquist E."/>
            <person name="Shapiro H."/>
            <person name="Lucas S."/>
            <person name="Grigoriev I.V."/>
            <person name="Cande W.Z."/>
            <person name="Fulton C."/>
            <person name="Rokhsar D.S."/>
            <person name="Dawson S.C."/>
        </authorList>
    </citation>
    <scope>NUCLEOTIDE SEQUENCE [LARGE SCALE GENOMIC DNA]</scope>
    <source>
        <strain evidence="5 6">NEG-M</strain>
    </source>
</reference>
<organism evidence="6">
    <name type="scientific">Naegleria gruberi</name>
    <name type="common">Amoeba</name>
    <dbReference type="NCBI Taxonomy" id="5762"/>
    <lineage>
        <taxon>Eukaryota</taxon>
        <taxon>Discoba</taxon>
        <taxon>Heterolobosea</taxon>
        <taxon>Tetramitia</taxon>
        <taxon>Eutetramitia</taxon>
        <taxon>Vahlkampfiidae</taxon>
        <taxon>Naegleria</taxon>
    </lineage>
</organism>
<dbReference type="SUPFAM" id="SSF49785">
    <property type="entry name" value="Galactose-binding domain-like"/>
    <property type="match status" value="1"/>
</dbReference>
<evidence type="ECO:0000259" key="4">
    <source>
        <dbReference type="PROSITE" id="PS50026"/>
    </source>
</evidence>
<dbReference type="GO" id="GO:0006508">
    <property type="term" value="P:proteolysis"/>
    <property type="evidence" value="ECO:0007669"/>
    <property type="project" value="InterPro"/>
</dbReference>
<name>D2VG77_NAEGR</name>
<feature type="disulfide bond" evidence="1">
    <location>
        <begin position="850"/>
        <end position="859"/>
    </location>
</feature>
<dbReference type="InterPro" id="IPR002859">
    <property type="entry name" value="PKD/REJ-like"/>
</dbReference>
<dbReference type="EMBL" id="GG738869">
    <property type="protein sequence ID" value="EFC44302.1"/>
    <property type="molecule type" value="Genomic_DNA"/>
</dbReference>
<evidence type="ECO:0000256" key="2">
    <source>
        <dbReference type="SAM" id="MobiDB-lite"/>
    </source>
</evidence>
<dbReference type="GeneID" id="8848112"/>
<feature type="compositionally biased region" description="Low complexity" evidence="2">
    <location>
        <begin position="2110"/>
        <end position="2121"/>
    </location>
</feature>
<dbReference type="PROSITE" id="PS01248">
    <property type="entry name" value="EGF_LAM_1"/>
    <property type="match status" value="1"/>
</dbReference>
<dbReference type="InterPro" id="IPR008979">
    <property type="entry name" value="Galactose-bd-like_sf"/>
</dbReference>
<dbReference type="RefSeq" id="XP_002677046.1">
    <property type="nucleotide sequence ID" value="XM_002677000.1"/>
</dbReference>
<proteinExistence type="predicted"/>
<dbReference type="InParanoid" id="D2VG77"/>
<dbReference type="PROSITE" id="PS01186">
    <property type="entry name" value="EGF_2"/>
    <property type="match status" value="2"/>
</dbReference>
<accession>D2VG77</accession>
<keyword evidence="3" id="KW-1133">Transmembrane helix</keyword>
<comment type="caution">
    <text evidence="1">Lacks conserved residue(s) required for the propagation of feature annotation.</text>
</comment>
<keyword evidence="3" id="KW-0812">Transmembrane</keyword>
<feature type="region of interest" description="Disordered" evidence="2">
    <location>
        <begin position="2110"/>
        <end position="2129"/>
    </location>
</feature>
<dbReference type="InterPro" id="IPR000742">
    <property type="entry name" value="EGF"/>
</dbReference>
<dbReference type="STRING" id="5762.D2VG77"/>
<dbReference type="OMA" id="NEIEWIG"/>
<gene>
    <name evidence="5" type="ORF">NAEGRDRAFT_49279</name>
</gene>
<keyword evidence="3" id="KW-0472">Membrane</keyword>
<dbReference type="InterPro" id="IPR013783">
    <property type="entry name" value="Ig-like_fold"/>
</dbReference>
<dbReference type="SMART" id="SM00180">
    <property type="entry name" value="EGF_Lam"/>
    <property type="match status" value="3"/>
</dbReference>
<feature type="transmembrane region" description="Helical" evidence="3">
    <location>
        <begin position="2044"/>
        <end position="2072"/>
    </location>
</feature>
<feature type="domain" description="EGF-like" evidence="4">
    <location>
        <begin position="822"/>
        <end position="860"/>
    </location>
</feature>
<feature type="region of interest" description="Disordered" evidence="2">
    <location>
        <begin position="695"/>
        <end position="758"/>
    </location>
</feature>
<keyword evidence="1" id="KW-0245">EGF-like domain</keyword>
<dbReference type="Gene3D" id="2.60.40.10">
    <property type="entry name" value="Immunoglobulins"/>
    <property type="match status" value="1"/>
</dbReference>
<dbReference type="Gene3D" id="2.170.300.10">
    <property type="entry name" value="Tie2 ligand-binding domain superfamily"/>
    <property type="match status" value="1"/>
</dbReference>
<evidence type="ECO:0000256" key="1">
    <source>
        <dbReference type="PROSITE-ProRule" id="PRU00076"/>
    </source>
</evidence>
<feature type="domain" description="EGF-like" evidence="4">
    <location>
        <begin position="909"/>
        <end position="952"/>
    </location>
</feature>
<dbReference type="InterPro" id="IPR002049">
    <property type="entry name" value="LE_dom"/>
</dbReference>
<dbReference type="Gene3D" id="2.10.25.10">
    <property type="entry name" value="Laminin"/>
    <property type="match status" value="2"/>
</dbReference>
<dbReference type="PANTHER" id="PTHR24033">
    <property type="entry name" value="EGF-LIKE DOMAIN-CONTAINING PROTEIN"/>
    <property type="match status" value="1"/>
</dbReference>
<dbReference type="PANTHER" id="PTHR24033:SF151">
    <property type="entry name" value="NOTCH 2"/>
    <property type="match status" value="1"/>
</dbReference>
<dbReference type="Proteomes" id="UP000006671">
    <property type="component" value="Unassembled WGS sequence"/>
</dbReference>
<dbReference type="Gene3D" id="3.40.50.200">
    <property type="entry name" value="Peptidase S8/S53 domain"/>
    <property type="match status" value="1"/>
</dbReference>
<evidence type="ECO:0000256" key="3">
    <source>
        <dbReference type="SAM" id="Phobius"/>
    </source>
</evidence>